<dbReference type="OrthoDB" id="1457945at2759"/>
<sequence length="78" mass="8957">MNEQIVKEIKIENGIRCNMAGSNSFVRRSLPIFDGKLFDNLRVKILAVFGFQDVIEVVTVEFVKPGRNATKEQRLIFK</sequence>
<dbReference type="AlphaFoldDB" id="A0A371F2P9"/>
<name>A0A371F2P9_MUCPR</name>
<dbReference type="EMBL" id="QJKJ01010866">
    <property type="protein sequence ID" value="RDX72545.1"/>
    <property type="molecule type" value="Genomic_DNA"/>
</dbReference>
<organism evidence="1 2">
    <name type="scientific">Mucuna pruriens</name>
    <name type="common">Velvet bean</name>
    <name type="synonym">Dolichos pruriens</name>
    <dbReference type="NCBI Taxonomy" id="157652"/>
    <lineage>
        <taxon>Eukaryota</taxon>
        <taxon>Viridiplantae</taxon>
        <taxon>Streptophyta</taxon>
        <taxon>Embryophyta</taxon>
        <taxon>Tracheophyta</taxon>
        <taxon>Spermatophyta</taxon>
        <taxon>Magnoliopsida</taxon>
        <taxon>eudicotyledons</taxon>
        <taxon>Gunneridae</taxon>
        <taxon>Pentapetalae</taxon>
        <taxon>rosids</taxon>
        <taxon>fabids</taxon>
        <taxon>Fabales</taxon>
        <taxon>Fabaceae</taxon>
        <taxon>Papilionoideae</taxon>
        <taxon>50 kb inversion clade</taxon>
        <taxon>NPAAA clade</taxon>
        <taxon>indigoferoid/millettioid clade</taxon>
        <taxon>Phaseoleae</taxon>
        <taxon>Mucuna</taxon>
    </lineage>
</organism>
<protein>
    <submittedName>
        <fullName evidence="1">Uncharacterized protein</fullName>
    </submittedName>
</protein>
<keyword evidence="2" id="KW-1185">Reference proteome</keyword>
<reference evidence="1" key="1">
    <citation type="submission" date="2018-05" db="EMBL/GenBank/DDBJ databases">
        <title>Draft genome of Mucuna pruriens seed.</title>
        <authorList>
            <person name="Nnadi N.E."/>
            <person name="Vos R."/>
            <person name="Hasami M.H."/>
            <person name="Devisetty U.K."/>
            <person name="Aguiy J.C."/>
        </authorList>
    </citation>
    <scope>NUCLEOTIDE SEQUENCE [LARGE SCALE GENOMIC DNA]</scope>
    <source>
        <strain evidence="1">JCA_2017</strain>
    </source>
</reference>
<evidence type="ECO:0000313" key="2">
    <source>
        <dbReference type="Proteomes" id="UP000257109"/>
    </source>
</evidence>
<gene>
    <name evidence="1" type="ORF">CR513_47964</name>
</gene>
<proteinExistence type="predicted"/>
<evidence type="ECO:0000313" key="1">
    <source>
        <dbReference type="EMBL" id="RDX72545.1"/>
    </source>
</evidence>
<feature type="non-terminal residue" evidence="1">
    <location>
        <position position="1"/>
    </location>
</feature>
<accession>A0A371F2P9</accession>
<comment type="caution">
    <text evidence="1">The sequence shown here is derived from an EMBL/GenBank/DDBJ whole genome shotgun (WGS) entry which is preliminary data.</text>
</comment>
<dbReference type="Proteomes" id="UP000257109">
    <property type="component" value="Unassembled WGS sequence"/>
</dbReference>